<dbReference type="Gene3D" id="1.10.1660.10">
    <property type="match status" value="1"/>
</dbReference>
<dbReference type="InterPro" id="IPR009061">
    <property type="entry name" value="DNA-bd_dom_put_sf"/>
</dbReference>
<dbReference type="SMART" id="SM00422">
    <property type="entry name" value="HTH_MERR"/>
    <property type="match status" value="1"/>
</dbReference>
<evidence type="ECO:0000313" key="3">
    <source>
        <dbReference type="EMBL" id="GAA2262737.1"/>
    </source>
</evidence>
<evidence type="ECO:0000313" key="4">
    <source>
        <dbReference type="Proteomes" id="UP001500305"/>
    </source>
</evidence>
<dbReference type="SUPFAM" id="SSF46955">
    <property type="entry name" value="Putative DNA-binding domain"/>
    <property type="match status" value="1"/>
</dbReference>
<accession>A0ABN3EM91</accession>
<dbReference type="InterPro" id="IPR047057">
    <property type="entry name" value="MerR_fam"/>
</dbReference>
<dbReference type="InterPro" id="IPR000551">
    <property type="entry name" value="MerR-type_HTH_dom"/>
</dbReference>
<dbReference type="PROSITE" id="PS50937">
    <property type="entry name" value="HTH_MERR_2"/>
    <property type="match status" value="1"/>
</dbReference>
<reference evidence="3 4" key="1">
    <citation type="journal article" date="2019" name="Int. J. Syst. Evol. Microbiol.">
        <title>The Global Catalogue of Microorganisms (GCM) 10K type strain sequencing project: providing services to taxonomists for standard genome sequencing and annotation.</title>
        <authorList>
            <consortium name="The Broad Institute Genomics Platform"/>
            <consortium name="The Broad Institute Genome Sequencing Center for Infectious Disease"/>
            <person name="Wu L."/>
            <person name="Ma J."/>
        </authorList>
    </citation>
    <scope>NUCLEOTIDE SEQUENCE [LARGE SCALE GENOMIC DNA]</scope>
    <source>
        <strain evidence="3 4">JCM 7356</strain>
    </source>
</reference>
<protein>
    <submittedName>
        <fullName evidence="3">MerR family transcriptional regulator</fullName>
    </submittedName>
</protein>
<dbReference type="PANTHER" id="PTHR30204">
    <property type="entry name" value="REDOX-CYCLING DRUG-SENSING TRANSCRIPTIONAL ACTIVATOR SOXR"/>
    <property type="match status" value="1"/>
</dbReference>
<proteinExistence type="predicted"/>
<dbReference type="RefSeq" id="WP_344639100.1">
    <property type="nucleotide sequence ID" value="NZ_BAAATR010000028.1"/>
</dbReference>
<dbReference type="Proteomes" id="UP001500305">
    <property type="component" value="Unassembled WGS sequence"/>
</dbReference>
<feature type="domain" description="HTH merR-type" evidence="2">
    <location>
        <begin position="6"/>
        <end position="75"/>
    </location>
</feature>
<keyword evidence="4" id="KW-1185">Reference proteome</keyword>
<organism evidence="3 4">
    <name type="scientific">Kitasatospora cystarginea</name>
    <dbReference type="NCBI Taxonomy" id="58350"/>
    <lineage>
        <taxon>Bacteria</taxon>
        <taxon>Bacillati</taxon>
        <taxon>Actinomycetota</taxon>
        <taxon>Actinomycetes</taxon>
        <taxon>Kitasatosporales</taxon>
        <taxon>Streptomycetaceae</taxon>
        <taxon>Kitasatospora</taxon>
    </lineage>
</organism>
<dbReference type="PANTHER" id="PTHR30204:SF93">
    <property type="entry name" value="HTH MERR-TYPE DOMAIN-CONTAINING PROTEIN"/>
    <property type="match status" value="1"/>
</dbReference>
<dbReference type="Pfam" id="PF13411">
    <property type="entry name" value="MerR_1"/>
    <property type="match status" value="1"/>
</dbReference>
<dbReference type="EMBL" id="BAAATR010000028">
    <property type="protein sequence ID" value="GAA2262737.1"/>
    <property type="molecule type" value="Genomic_DNA"/>
</dbReference>
<name>A0ABN3EM91_9ACTN</name>
<evidence type="ECO:0000256" key="1">
    <source>
        <dbReference type="ARBA" id="ARBA00023125"/>
    </source>
</evidence>
<keyword evidence="1" id="KW-0238">DNA-binding</keyword>
<comment type="caution">
    <text evidence="3">The sequence shown here is derived from an EMBL/GenBank/DDBJ whole genome shotgun (WGS) entry which is preliminary data.</text>
</comment>
<dbReference type="CDD" id="cd00592">
    <property type="entry name" value="HTH_MerR-like"/>
    <property type="match status" value="1"/>
</dbReference>
<evidence type="ECO:0000259" key="2">
    <source>
        <dbReference type="PROSITE" id="PS50937"/>
    </source>
</evidence>
<sequence length="312" mass="34469">MDGDTLYSIGDLARRTGLTVKTIRFYSDRGLVAPTDRSPAGYRLYGIDAVERLDLVRTLRDLGMDLATVRRVVDRELSLPEVAAAHAEALAVQIRALHLRRAVLMTVARRGSDPEEMELMHKLARLSEGGRRRLVGEFLDAAFGALADDPRFAAVTRSLTAELPDNAEAEQVQAWVELAELSQDPRFRAGVRRAAEDLAAEQATRPDGVPVRRDLAATVRDLVAPALAAEVAPESPRADPIVEALTTHYTRAFGRLDGSAPHPRLLEWLENANDPRREKYLRLLAVVNGWPAPQSPAPEFDWATRALRARLP</sequence>
<gene>
    <name evidence="3" type="ORF">GCM10010430_53960</name>
</gene>
<dbReference type="PRINTS" id="PR00040">
    <property type="entry name" value="HTHMERR"/>
</dbReference>